<feature type="compositionally biased region" description="Polar residues" evidence="1">
    <location>
        <begin position="66"/>
        <end position="79"/>
    </location>
</feature>
<accession>A0ABQ7B2H8</accession>
<name>A0ABQ7B2H8_BRACR</name>
<protein>
    <submittedName>
        <fullName evidence="2">Uncharacterized protein</fullName>
    </submittedName>
</protein>
<evidence type="ECO:0000313" key="3">
    <source>
        <dbReference type="Proteomes" id="UP000266723"/>
    </source>
</evidence>
<keyword evidence="3" id="KW-1185">Reference proteome</keyword>
<organism evidence="2 3">
    <name type="scientific">Brassica cretica</name>
    <name type="common">Mustard</name>
    <dbReference type="NCBI Taxonomy" id="69181"/>
    <lineage>
        <taxon>Eukaryota</taxon>
        <taxon>Viridiplantae</taxon>
        <taxon>Streptophyta</taxon>
        <taxon>Embryophyta</taxon>
        <taxon>Tracheophyta</taxon>
        <taxon>Spermatophyta</taxon>
        <taxon>Magnoliopsida</taxon>
        <taxon>eudicotyledons</taxon>
        <taxon>Gunneridae</taxon>
        <taxon>Pentapetalae</taxon>
        <taxon>rosids</taxon>
        <taxon>malvids</taxon>
        <taxon>Brassicales</taxon>
        <taxon>Brassicaceae</taxon>
        <taxon>Brassiceae</taxon>
        <taxon>Brassica</taxon>
    </lineage>
</organism>
<dbReference type="Proteomes" id="UP000266723">
    <property type="component" value="Unassembled WGS sequence"/>
</dbReference>
<evidence type="ECO:0000313" key="2">
    <source>
        <dbReference type="EMBL" id="KAF3520436.1"/>
    </source>
</evidence>
<proteinExistence type="predicted"/>
<gene>
    <name evidence="2" type="ORF">DY000_02058432</name>
</gene>
<sequence length="79" mass="8953">MSETFRRRLLLKSPPVELSFSLDSLSRKATLFLQIDQDDEDLRLLDVITSLTSQSKRSISSHEDQSPQISTSLVSNTSR</sequence>
<reference evidence="2 3" key="1">
    <citation type="journal article" date="2020" name="BMC Genomics">
        <title>Intraspecific diversification of the crop wild relative Brassica cretica Lam. using demographic model selection.</title>
        <authorList>
            <person name="Kioukis A."/>
            <person name="Michalopoulou V.A."/>
            <person name="Briers L."/>
            <person name="Pirintsos S."/>
            <person name="Studholme D.J."/>
            <person name="Pavlidis P."/>
            <person name="Sarris P.F."/>
        </authorList>
    </citation>
    <scope>NUCLEOTIDE SEQUENCE [LARGE SCALE GENOMIC DNA]</scope>
    <source>
        <strain evidence="3">cv. PFS-1207/04</strain>
    </source>
</reference>
<comment type="caution">
    <text evidence="2">The sequence shown here is derived from an EMBL/GenBank/DDBJ whole genome shotgun (WGS) entry which is preliminary data.</text>
</comment>
<evidence type="ECO:0000256" key="1">
    <source>
        <dbReference type="SAM" id="MobiDB-lite"/>
    </source>
</evidence>
<feature type="region of interest" description="Disordered" evidence="1">
    <location>
        <begin position="54"/>
        <end position="79"/>
    </location>
</feature>
<dbReference type="EMBL" id="QGKV02001556">
    <property type="protein sequence ID" value="KAF3520436.1"/>
    <property type="molecule type" value="Genomic_DNA"/>
</dbReference>